<dbReference type="OrthoDB" id="9802676at2"/>
<dbReference type="Pfam" id="PF00561">
    <property type="entry name" value="Abhydrolase_1"/>
    <property type="match status" value="1"/>
</dbReference>
<feature type="domain" description="AB hydrolase-1" evidence="1">
    <location>
        <begin position="47"/>
        <end position="287"/>
    </location>
</feature>
<protein>
    <submittedName>
        <fullName evidence="2">Hydrolase</fullName>
    </submittedName>
</protein>
<gene>
    <name evidence="2" type="ORF">DIR46_00630</name>
</gene>
<reference evidence="2 3" key="1">
    <citation type="submission" date="2018-05" db="EMBL/GenBank/DDBJ databases">
        <title>Complete genome sequence of Massilia oculi sp. nov. CCUG 43427T (=DSM 26321T), the type strain of M. oculi, and comparison with genome sequences of other Massilia strains.</title>
        <authorList>
            <person name="Zhu B."/>
        </authorList>
    </citation>
    <scope>NUCLEOTIDE SEQUENCE [LARGE SCALE GENOMIC DNA]</scope>
    <source>
        <strain evidence="2 3">CCUG 43427</strain>
    </source>
</reference>
<sequence length="307" mass="33669">MAAAIGSAGAAQAAAQANDNAPAVRYDTVQVKGVDVFFREAGPKDAPAVLLLHGFGASSHMFRDLIPQLAGGYRVIAPDLPGFGLTRADKSFKYTFDNLADVIDAFTTARGLQRYAIYVFDYGAPVGWRLAVRHPEKITAIVSQNGNAYEEGLSPGWAPMRAAWADPTPANREALRKFNTLDMLKWQYVEGVKDTSTVAPDGYLLAHEAIERIGVDPQMDLLVDYGQNIKQYAQLHAYFRQHQPPLLAIWGKNDPFFLPPGAEAFKRDNPKAEVRFLDTGHFAIETHGAEIAQAMRAFLDRHLGAGK</sequence>
<dbReference type="Proteomes" id="UP000245820">
    <property type="component" value="Chromosome"/>
</dbReference>
<evidence type="ECO:0000259" key="1">
    <source>
        <dbReference type="Pfam" id="PF00561"/>
    </source>
</evidence>
<dbReference type="InterPro" id="IPR000073">
    <property type="entry name" value="AB_hydrolase_1"/>
</dbReference>
<name>A0A2S2DQA0_9BURK</name>
<evidence type="ECO:0000313" key="2">
    <source>
        <dbReference type="EMBL" id="AWL07570.1"/>
    </source>
</evidence>
<evidence type="ECO:0000313" key="3">
    <source>
        <dbReference type="Proteomes" id="UP000245820"/>
    </source>
</evidence>
<keyword evidence="3" id="KW-1185">Reference proteome</keyword>
<accession>A0A2S2DQA0</accession>
<dbReference type="PANTHER" id="PTHR42977">
    <property type="entry name" value="HYDROLASE-RELATED"/>
    <property type="match status" value="1"/>
</dbReference>
<dbReference type="PRINTS" id="PR00111">
    <property type="entry name" value="ABHYDROLASE"/>
</dbReference>
<dbReference type="InterPro" id="IPR000639">
    <property type="entry name" value="Epox_hydrolase-like"/>
</dbReference>
<dbReference type="GO" id="GO:0004301">
    <property type="term" value="F:epoxide hydrolase activity"/>
    <property type="evidence" value="ECO:0007669"/>
    <property type="project" value="TreeGrafter"/>
</dbReference>
<dbReference type="Gene3D" id="3.40.50.1820">
    <property type="entry name" value="alpha/beta hydrolase"/>
    <property type="match status" value="1"/>
</dbReference>
<keyword evidence="2" id="KW-0378">Hydrolase</keyword>
<proteinExistence type="predicted"/>
<organism evidence="2 3">
    <name type="scientific">Massilia oculi</name>
    <dbReference type="NCBI Taxonomy" id="945844"/>
    <lineage>
        <taxon>Bacteria</taxon>
        <taxon>Pseudomonadati</taxon>
        <taxon>Pseudomonadota</taxon>
        <taxon>Betaproteobacteria</taxon>
        <taxon>Burkholderiales</taxon>
        <taxon>Oxalobacteraceae</taxon>
        <taxon>Telluria group</taxon>
        <taxon>Massilia</taxon>
    </lineage>
</organism>
<dbReference type="SUPFAM" id="SSF53474">
    <property type="entry name" value="alpha/beta-Hydrolases"/>
    <property type="match status" value="1"/>
</dbReference>
<dbReference type="PANTHER" id="PTHR42977:SF1">
    <property type="entry name" value="BLR6576 PROTEIN"/>
    <property type="match status" value="1"/>
</dbReference>
<dbReference type="EMBL" id="CP029343">
    <property type="protein sequence ID" value="AWL07570.1"/>
    <property type="molecule type" value="Genomic_DNA"/>
</dbReference>
<dbReference type="InterPro" id="IPR051340">
    <property type="entry name" value="Haloalkane_dehalogenase"/>
</dbReference>
<dbReference type="KEGG" id="mtim:DIR46_00630"/>
<dbReference type="InterPro" id="IPR029058">
    <property type="entry name" value="AB_hydrolase_fold"/>
</dbReference>
<dbReference type="AlphaFoldDB" id="A0A2S2DQA0"/>
<dbReference type="PRINTS" id="PR00412">
    <property type="entry name" value="EPOXHYDRLASE"/>
</dbReference>